<reference evidence="1" key="1">
    <citation type="submission" date="2016-07" db="EMBL/GenBank/DDBJ databases">
        <authorList>
            <person name="Bretaudeau A."/>
        </authorList>
    </citation>
    <scope>NUCLEOTIDE SEQUENCE</scope>
    <source>
        <strain evidence="1">Rice</strain>
        <tissue evidence="1">Whole body</tissue>
    </source>
</reference>
<organism evidence="1">
    <name type="scientific">Spodoptera frugiperda</name>
    <name type="common">Fall armyworm</name>
    <dbReference type="NCBI Taxonomy" id="7108"/>
    <lineage>
        <taxon>Eukaryota</taxon>
        <taxon>Metazoa</taxon>
        <taxon>Ecdysozoa</taxon>
        <taxon>Arthropoda</taxon>
        <taxon>Hexapoda</taxon>
        <taxon>Insecta</taxon>
        <taxon>Pterygota</taxon>
        <taxon>Neoptera</taxon>
        <taxon>Endopterygota</taxon>
        <taxon>Lepidoptera</taxon>
        <taxon>Glossata</taxon>
        <taxon>Ditrysia</taxon>
        <taxon>Noctuoidea</taxon>
        <taxon>Noctuidae</taxon>
        <taxon>Amphipyrinae</taxon>
        <taxon>Spodoptera</taxon>
    </lineage>
</organism>
<sequence length="84" mass="9606">MTAVSVRIILEMQRHSFYPRRGKLRCTLRYVMPLYNVHPLFTIKIVGNPRYHRAGTGTPPSAPGRVPTSIARFIGSYSDPEYLE</sequence>
<name>A0A2H1V1P8_SPOFR</name>
<dbReference type="EMBL" id="ODYU01000091">
    <property type="protein sequence ID" value="SOQ34272.1"/>
    <property type="molecule type" value="Genomic_DNA"/>
</dbReference>
<evidence type="ECO:0000313" key="1">
    <source>
        <dbReference type="EMBL" id="SOQ34272.1"/>
    </source>
</evidence>
<dbReference type="AlphaFoldDB" id="A0A2H1V1P8"/>
<proteinExistence type="predicted"/>
<protein>
    <submittedName>
        <fullName evidence="1">SFRICE_004197</fullName>
    </submittedName>
</protein>
<gene>
    <name evidence="1" type="ORF">SFRICE_004197</name>
</gene>
<accession>A0A2H1V1P8</accession>